<proteinExistence type="predicted"/>
<sequence length="106" mass="10839">MDVEEGSPVAVVVAVVAADTAGEAVAPGPSADTQAEGPAAVPDAVTTVEVEARHATKITYRLTTMDGRETEISLTDDASIYDACVAAATWRGLQVGQLRLVVQATA</sequence>
<dbReference type="Proteomes" id="UP000649617">
    <property type="component" value="Unassembled WGS sequence"/>
</dbReference>
<keyword evidence="2" id="KW-1185">Reference proteome</keyword>
<dbReference type="AlphaFoldDB" id="A0A812UQJ9"/>
<evidence type="ECO:0000313" key="1">
    <source>
        <dbReference type="EMBL" id="CAE7576451.1"/>
    </source>
</evidence>
<name>A0A812UQJ9_SYMPI</name>
<gene>
    <name evidence="1" type="ORF">SPIL2461_LOCUS15509</name>
</gene>
<organism evidence="1 2">
    <name type="scientific">Symbiodinium pilosum</name>
    <name type="common">Dinoflagellate</name>
    <dbReference type="NCBI Taxonomy" id="2952"/>
    <lineage>
        <taxon>Eukaryota</taxon>
        <taxon>Sar</taxon>
        <taxon>Alveolata</taxon>
        <taxon>Dinophyceae</taxon>
        <taxon>Suessiales</taxon>
        <taxon>Symbiodiniaceae</taxon>
        <taxon>Symbiodinium</taxon>
    </lineage>
</organism>
<protein>
    <submittedName>
        <fullName evidence="1">Uncharacterized protein</fullName>
    </submittedName>
</protein>
<feature type="non-terminal residue" evidence="1">
    <location>
        <position position="106"/>
    </location>
</feature>
<accession>A0A812UQJ9</accession>
<evidence type="ECO:0000313" key="2">
    <source>
        <dbReference type="Proteomes" id="UP000649617"/>
    </source>
</evidence>
<dbReference type="EMBL" id="CAJNIZ010038225">
    <property type="protein sequence ID" value="CAE7576451.1"/>
    <property type="molecule type" value="Genomic_DNA"/>
</dbReference>
<comment type="caution">
    <text evidence="1">The sequence shown here is derived from an EMBL/GenBank/DDBJ whole genome shotgun (WGS) entry which is preliminary data.</text>
</comment>
<reference evidence="1" key="1">
    <citation type="submission" date="2021-02" db="EMBL/GenBank/DDBJ databases">
        <authorList>
            <person name="Dougan E. K."/>
            <person name="Rhodes N."/>
            <person name="Thang M."/>
            <person name="Chan C."/>
        </authorList>
    </citation>
    <scope>NUCLEOTIDE SEQUENCE</scope>
</reference>